<keyword evidence="2" id="KW-0378">Hydrolase</keyword>
<proteinExistence type="inferred from homology"/>
<comment type="similarity">
    <text evidence="1">Belongs to the IUNH family.</text>
</comment>
<accession>A0A7S0JDY1</accession>
<evidence type="ECO:0000256" key="3">
    <source>
        <dbReference type="ARBA" id="ARBA00023295"/>
    </source>
</evidence>
<dbReference type="InterPro" id="IPR036452">
    <property type="entry name" value="Ribo_hydro-like"/>
</dbReference>
<dbReference type="EMBL" id="HBER01048221">
    <property type="protein sequence ID" value="CAD8548906.1"/>
    <property type="molecule type" value="Transcribed_RNA"/>
</dbReference>
<dbReference type="InterPro" id="IPR023186">
    <property type="entry name" value="IUNH"/>
</dbReference>
<dbReference type="Pfam" id="PF01156">
    <property type="entry name" value="IU_nuc_hydro"/>
    <property type="match status" value="1"/>
</dbReference>
<gene>
    <name evidence="5" type="ORF">CLEP1334_LOCUS24196</name>
</gene>
<keyword evidence="3" id="KW-0326">Glycosidase</keyword>
<dbReference type="InterPro" id="IPR001910">
    <property type="entry name" value="Inosine/uridine_hydrolase_dom"/>
</dbReference>
<reference evidence="5" key="1">
    <citation type="submission" date="2021-01" db="EMBL/GenBank/DDBJ databases">
        <authorList>
            <person name="Corre E."/>
            <person name="Pelletier E."/>
            <person name="Niang G."/>
            <person name="Scheremetjew M."/>
            <person name="Finn R."/>
            <person name="Kale V."/>
            <person name="Holt S."/>
            <person name="Cochrane G."/>
            <person name="Meng A."/>
            <person name="Brown T."/>
            <person name="Cohen L."/>
        </authorList>
    </citation>
    <scope>NUCLEOTIDE SEQUENCE</scope>
    <source>
        <strain evidence="5">RCC1130</strain>
    </source>
</reference>
<dbReference type="SUPFAM" id="SSF53590">
    <property type="entry name" value="Nucleoside hydrolase"/>
    <property type="match status" value="1"/>
</dbReference>
<dbReference type="GO" id="GO:0005829">
    <property type="term" value="C:cytosol"/>
    <property type="evidence" value="ECO:0007669"/>
    <property type="project" value="TreeGrafter"/>
</dbReference>
<sequence length="337" mass="35789">MHALMTATAATAATAAIESSTATLLCAERARVRAVVVDTDVGMDDVAAIALLAAAKIPVELITTTCGICQPGTGSVHMQHVARALGLTCRVVAGAEDARVETHAQWEHSQHEAISALCGSFGTAAPVPRTEPSGEAAADAILEAARAETQRPLTVLALGGMTNLGIAARKDPRGFARIERIVFVGGVRTTKAGYHHQPYNARLDPHALRDVLRSRVPLLLLGHECFPTPAWCTSALATLKAAARSLATAEVPWAARILSHVFELDERQMAFDPLAVFYLAHPEAFAATEPMAVRVTEGAQWRFEQSAAEGADAEGVVEFGGIDLDSYRDWLVRATTL</sequence>
<dbReference type="PANTHER" id="PTHR12304:SF56">
    <property type="entry name" value="HYDROLASE, PUTATIVE (AFU_ORTHOLOGUE AFUA_1G11790)-RELATED"/>
    <property type="match status" value="1"/>
</dbReference>
<evidence type="ECO:0000256" key="2">
    <source>
        <dbReference type="ARBA" id="ARBA00022801"/>
    </source>
</evidence>
<feature type="domain" description="Inosine/uridine-preferring nucleoside hydrolase" evidence="4">
    <location>
        <begin position="35"/>
        <end position="298"/>
    </location>
</feature>
<evidence type="ECO:0000259" key="4">
    <source>
        <dbReference type="Pfam" id="PF01156"/>
    </source>
</evidence>
<evidence type="ECO:0000256" key="1">
    <source>
        <dbReference type="ARBA" id="ARBA00009176"/>
    </source>
</evidence>
<dbReference type="PANTHER" id="PTHR12304">
    <property type="entry name" value="INOSINE-URIDINE PREFERRING NUCLEOSIDE HYDROLASE"/>
    <property type="match status" value="1"/>
</dbReference>
<evidence type="ECO:0000313" key="5">
    <source>
        <dbReference type="EMBL" id="CAD8548906.1"/>
    </source>
</evidence>
<organism evidence="5">
    <name type="scientific">Calcidiscus leptoporus</name>
    <dbReference type="NCBI Taxonomy" id="127549"/>
    <lineage>
        <taxon>Eukaryota</taxon>
        <taxon>Haptista</taxon>
        <taxon>Haptophyta</taxon>
        <taxon>Prymnesiophyceae</taxon>
        <taxon>Coccolithales</taxon>
        <taxon>Calcidiscaceae</taxon>
        <taxon>Calcidiscus</taxon>
    </lineage>
</organism>
<dbReference type="GO" id="GO:0006152">
    <property type="term" value="P:purine nucleoside catabolic process"/>
    <property type="evidence" value="ECO:0007669"/>
    <property type="project" value="TreeGrafter"/>
</dbReference>
<name>A0A7S0JDY1_9EUKA</name>
<protein>
    <recommendedName>
        <fullName evidence="4">Inosine/uridine-preferring nucleoside hydrolase domain-containing protein</fullName>
    </recommendedName>
</protein>
<dbReference type="Gene3D" id="3.90.245.10">
    <property type="entry name" value="Ribonucleoside hydrolase-like"/>
    <property type="match status" value="1"/>
</dbReference>
<dbReference type="GO" id="GO:0008477">
    <property type="term" value="F:purine nucleosidase activity"/>
    <property type="evidence" value="ECO:0007669"/>
    <property type="project" value="TreeGrafter"/>
</dbReference>
<dbReference type="AlphaFoldDB" id="A0A7S0JDY1"/>